<evidence type="ECO:0000256" key="2">
    <source>
        <dbReference type="SAM" id="Phobius"/>
    </source>
</evidence>
<dbReference type="GO" id="GO:0005886">
    <property type="term" value="C:plasma membrane"/>
    <property type="evidence" value="ECO:0007669"/>
    <property type="project" value="TreeGrafter"/>
</dbReference>
<sequence>MSAKSSEEKESSFQEISTKVSALSSESTPVSENISKLSENSTVDEIVEHFFSASSPFKTKIYAVLGYLFVVFAIIGIWIPGWPTVSWAVPAAFLFSLSNKKLFRWSLTNEYFGPALFRYYSTGKTLPYHVKLIIASFILGMSSLSSYFVWFVSTKGDGELLVVSSWNGADPGFGFITIILVGLIGVWYVLYQVESR</sequence>
<feature type="transmembrane region" description="Helical" evidence="2">
    <location>
        <begin position="102"/>
        <end position="120"/>
    </location>
</feature>
<gene>
    <name evidence="3" type="ORF">BET99_04120</name>
</gene>
<comment type="caution">
    <text evidence="3">The sequence shown here is derived from an EMBL/GenBank/DDBJ whole genome shotgun (WGS) entry which is preliminary data.</text>
</comment>
<proteinExistence type="predicted"/>
<dbReference type="PANTHER" id="PTHR35813">
    <property type="entry name" value="INNER MEMBRANE PROTEIN YBAN"/>
    <property type="match status" value="1"/>
</dbReference>
<keyword evidence="2" id="KW-0472">Membrane</keyword>
<dbReference type="Pfam" id="PF04304">
    <property type="entry name" value="DUF454"/>
    <property type="match status" value="1"/>
</dbReference>
<evidence type="ECO:0000313" key="4">
    <source>
        <dbReference type="Proteomes" id="UP000183615"/>
    </source>
</evidence>
<evidence type="ECO:0000313" key="3">
    <source>
        <dbReference type="EMBL" id="OIR22623.1"/>
    </source>
</evidence>
<dbReference type="EMBL" id="MIYZ01000011">
    <property type="protein sequence ID" value="OIR22623.1"/>
    <property type="molecule type" value="Genomic_DNA"/>
</dbReference>
<organism evidence="3 4">
    <name type="scientific">Marine Group III euryarchaeote CG-Epi2</name>
    <dbReference type="NCBI Taxonomy" id="1888996"/>
    <lineage>
        <taxon>Archaea</taxon>
        <taxon>Methanobacteriati</taxon>
        <taxon>Thermoplasmatota</taxon>
        <taxon>Thermoplasmata</taxon>
        <taxon>Candidatus Thermoprofundales</taxon>
    </lineage>
</organism>
<feature type="transmembrane region" description="Helical" evidence="2">
    <location>
        <begin position="61"/>
        <end position="82"/>
    </location>
</feature>
<accession>A0A1J5TNW1</accession>
<name>A0A1J5TNW1_9ARCH</name>
<protein>
    <recommendedName>
        <fullName evidence="5">DUF454 domain-containing protein</fullName>
    </recommendedName>
</protein>
<keyword evidence="2" id="KW-1133">Transmembrane helix</keyword>
<feature type="transmembrane region" description="Helical" evidence="2">
    <location>
        <begin position="172"/>
        <end position="191"/>
    </location>
</feature>
<keyword evidence="2" id="KW-0812">Transmembrane</keyword>
<dbReference type="PANTHER" id="PTHR35813:SF1">
    <property type="entry name" value="INNER MEMBRANE PROTEIN YBAN"/>
    <property type="match status" value="1"/>
</dbReference>
<evidence type="ECO:0008006" key="5">
    <source>
        <dbReference type="Google" id="ProtNLM"/>
    </source>
</evidence>
<reference evidence="3 4" key="1">
    <citation type="submission" date="2016-08" db="EMBL/GenBank/DDBJ databases">
        <title>New Insights into Marine Group III Euryarchaeota, from dark to light.</title>
        <authorList>
            <person name="Haro-Moreno J.M."/>
            <person name="Rodriguez-Valera F."/>
            <person name="Lopez-Garcia P."/>
            <person name="Moreira D."/>
            <person name="Martin-Cuadrado A.B."/>
        </authorList>
    </citation>
    <scope>NUCLEOTIDE SEQUENCE [LARGE SCALE GENOMIC DNA]</scope>
    <source>
        <strain evidence="3">CG-Epi2</strain>
    </source>
</reference>
<feature type="compositionally biased region" description="Basic and acidic residues" evidence="1">
    <location>
        <begin position="1"/>
        <end position="12"/>
    </location>
</feature>
<feature type="region of interest" description="Disordered" evidence="1">
    <location>
        <begin position="1"/>
        <end position="26"/>
    </location>
</feature>
<feature type="transmembrane region" description="Helical" evidence="2">
    <location>
        <begin position="132"/>
        <end position="152"/>
    </location>
</feature>
<dbReference type="AlphaFoldDB" id="A0A1J5TNW1"/>
<evidence type="ECO:0000256" key="1">
    <source>
        <dbReference type="SAM" id="MobiDB-lite"/>
    </source>
</evidence>
<dbReference type="InterPro" id="IPR007401">
    <property type="entry name" value="DUF454"/>
</dbReference>
<dbReference type="Proteomes" id="UP000183615">
    <property type="component" value="Unassembled WGS sequence"/>
</dbReference>